<comment type="caution">
    <text evidence="1">The sequence shown here is derived from an EMBL/GenBank/DDBJ whole genome shotgun (WGS) entry which is preliminary data.</text>
</comment>
<reference evidence="1 2" key="1">
    <citation type="journal article" date="2022" name="Plant J.">
        <title>Chromosome-level genome of Camellia lanceoleosa provides a valuable resource for understanding genome evolution and self-incompatibility.</title>
        <authorList>
            <person name="Gong W."/>
            <person name="Xiao S."/>
            <person name="Wang L."/>
            <person name="Liao Z."/>
            <person name="Chang Y."/>
            <person name="Mo W."/>
            <person name="Hu G."/>
            <person name="Li W."/>
            <person name="Zhao G."/>
            <person name="Zhu H."/>
            <person name="Hu X."/>
            <person name="Ji K."/>
            <person name="Xiang X."/>
            <person name="Song Q."/>
            <person name="Yuan D."/>
            <person name="Jin S."/>
            <person name="Zhang L."/>
        </authorList>
    </citation>
    <scope>NUCLEOTIDE SEQUENCE [LARGE SCALE GENOMIC DNA]</scope>
    <source>
        <strain evidence="1">SQ_2022a</strain>
    </source>
</reference>
<keyword evidence="2" id="KW-1185">Reference proteome</keyword>
<sequence>MQKDAKCSHSRSMKIGLFDRAIGELAEDPADAVAAIEKEDANAIKKEKRSLLNSLCWCSLMLLDWGRLEDAGYVVGARVLELLFHQEKSSAKVVRFWECKDVGRCLVNPTYHIFAHDYRAPELIFGATKYTTAIDMWSAGCVLAELLLGQLEACAHPFFDDLREPTTSLPNGRSLPPLFNFTPQELAGASPELHQRLIPEHVRK</sequence>
<proteinExistence type="predicted"/>
<dbReference type="EMBL" id="CM045770">
    <property type="protein sequence ID" value="KAI7992171.1"/>
    <property type="molecule type" value="Genomic_DNA"/>
</dbReference>
<gene>
    <name evidence="1" type="ORF">LOK49_LG12G00475</name>
</gene>
<evidence type="ECO:0000313" key="2">
    <source>
        <dbReference type="Proteomes" id="UP001060215"/>
    </source>
</evidence>
<organism evidence="1 2">
    <name type="scientific">Camellia lanceoleosa</name>
    <dbReference type="NCBI Taxonomy" id="1840588"/>
    <lineage>
        <taxon>Eukaryota</taxon>
        <taxon>Viridiplantae</taxon>
        <taxon>Streptophyta</taxon>
        <taxon>Embryophyta</taxon>
        <taxon>Tracheophyta</taxon>
        <taxon>Spermatophyta</taxon>
        <taxon>Magnoliopsida</taxon>
        <taxon>eudicotyledons</taxon>
        <taxon>Gunneridae</taxon>
        <taxon>Pentapetalae</taxon>
        <taxon>asterids</taxon>
        <taxon>Ericales</taxon>
        <taxon>Theaceae</taxon>
        <taxon>Camellia</taxon>
    </lineage>
</organism>
<dbReference type="Proteomes" id="UP001060215">
    <property type="component" value="Chromosome 13"/>
</dbReference>
<protein>
    <submittedName>
        <fullName evidence="1">Shaggy-related protein kinase beta</fullName>
    </submittedName>
</protein>
<keyword evidence="1" id="KW-0418">Kinase</keyword>
<keyword evidence="1" id="KW-0808">Transferase</keyword>
<name>A0ACC0FTT0_9ERIC</name>
<evidence type="ECO:0000313" key="1">
    <source>
        <dbReference type="EMBL" id="KAI7992171.1"/>
    </source>
</evidence>
<accession>A0ACC0FTT0</accession>